<accession>A0A182QUE7</accession>
<sequence>MATPHRATRRGGPGGPGGPGGAPQSVSRPQRREGIKPDRVRQLLFIAYLEAAPKGGVKTAEWETVSQHVFVPETRTRAVRASDRKRKTLPIENMKLPSVVLLVTVVVTLCAAKPAPQEPAPEMPVETVDAGDKMEAVSVASETEATTTTTSSSSSSSSTTTTTTTTAESVSTSTEAAVSTSTQAVVTTQSTQSATEAVAVTTLAQETAPNTTLEPVEVATEVAADTTQVPPVAETNELTNAAVLVTEAVASSVAPVEVNDATTTTTTTTVAPSSSAASVTSTELVTDSTTTTTTTTTTPAASTSTDASPAVTTTEADASDSSSDSTESAHNEASVSLISFFIVLLTDEPDGPAVLNRNWNRNTLSVSMSLTRSRHTSRSSSFVSVSSSSRIVHTSHGMQSVWNGQRVFLRWKNSRLIWPVPPLSLLRSCRLKLPTSRRSVSSSRGDVQHTYVKSMKSQSTSR</sequence>
<reference evidence="3" key="1">
    <citation type="submission" date="2014-01" db="EMBL/GenBank/DDBJ databases">
        <title>The Genome Sequence of Anopheles farauti FAR1 (V2).</title>
        <authorList>
            <consortium name="The Broad Institute Genomics Platform"/>
            <person name="Neafsey D.E."/>
            <person name="Besansky N."/>
            <person name="Howell P."/>
            <person name="Walton C."/>
            <person name="Young S.K."/>
            <person name="Zeng Q."/>
            <person name="Gargeya S."/>
            <person name="Fitzgerald M."/>
            <person name="Haas B."/>
            <person name="Abouelleil A."/>
            <person name="Allen A.W."/>
            <person name="Alvarado L."/>
            <person name="Arachchi H.M."/>
            <person name="Berlin A.M."/>
            <person name="Chapman S.B."/>
            <person name="Gainer-Dewar J."/>
            <person name="Goldberg J."/>
            <person name="Griggs A."/>
            <person name="Gujja S."/>
            <person name="Hansen M."/>
            <person name="Howarth C."/>
            <person name="Imamovic A."/>
            <person name="Ireland A."/>
            <person name="Larimer J."/>
            <person name="McCowan C."/>
            <person name="Murphy C."/>
            <person name="Pearson M."/>
            <person name="Poon T.W."/>
            <person name="Priest M."/>
            <person name="Roberts A."/>
            <person name="Saif S."/>
            <person name="Shea T."/>
            <person name="Sisk P."/>
            <person name="Sykes S."/>
            <person name="Wortman J."/>
            <person name="Nusbaum C."/>
            <person name="Birren B."/>
        </authorList>
    </citation>
    <scope>NUCLEOTIDE SEQUENCE [LARGE SCALE GENOMIC DNA]</scope>
    <source>
        <strain evidence="3">FAR1</strain>
    </source>
</reference>
<keyword evidence="3" id="KW-1185">Reference proteome</keyword>
<feature type="region of interest" description="Disordered" evidence="1">
    <location>
        <begin position="1"/>
        <end position="35"/>
    </location>
</feature>
<feature type="compositionally biased region" description="Gly residues" evidence="1">
    <location>
        <begin position="11"/>
        <end position="21"/>
    </location>
</feature>
<protein>
    <submittedName>
        <fullName evidence="2">Uncharacterized protein</fullName>
    </submittedName>
</protein>
<organism evidence="2 3">
    <name type="scientific">Anopheles farauti</name>
    <dbReference type="NCBI Taxonomy" id="69004"/>
    <lineage>
        <taxon>Eukaryota</taxon>
        <taxon>Metazoa</taxon>
        <taxon>Ecdysozoa</taxon>
        <taxon>Arthropoda</taxon>
        <taxon>Hexapoda</taxon>
        <taxon>Insecta</taxon>
        <taxon>Pterygota</taxon>
        <taxon>Neoptera</taxon>
        <taxon>Endopterygota</taxon>
        <taxon>Diptera</taxon>
        <taxon>Nematocera</taxon>
        <taxon>Culicoidea</taxon>
        <taxon>Culicidae</taxon>
        <taxon>Anophelinae</taxon>
        <taxon>Anopheles</taxon>
    </lineage>
</organism>
<dbReference type="EMBL" id="AXCN02001352">
    <property type="status" value="NOT_ANNOTATED_CDS"/>
    <property type="molecule type" value="Genomic_DNA"/>
</dbReference>
<dbReference type="Proteomes" id="UP000075886">
    <property type="component" value="Unassembled WGS sequence"/>
</dbReference>
<dbReference type="EnsemblMetazoa" id="AFAF017069-RA">
    <property type="protein sequence ID" value="AFAF017069-PA"/>
    <property type="gene ID" value="AFAF017069"/>
</dbReference>
<feature type="region of interest" description="Disordered" evidence="1">
    <location>
        <begin position="437"/>
        <end position="462"/>
    </location>
</feature>
<dbReference type="STRING" id="69004.A0A182QUE7"/>
<evidence type="ECO:0000313" key="3">
    <source>
        <dbReference type="Proteomes" id="UP000075886"/>
    </source>
</evidence>
<proteinExistence type="predicted"/>
<feature type="region of interest" description="Disordered" evidence="1">
    <location>
        <begin position="264"/>
        <end position="328"/>
    </location>
</feature>
<name>A0A182QUE7_9DIPT</name>
<reference evidence="2" key="2">
    <citation type="submission" date="2020-05" db="UniProtKB">
        <authorList>
            <consortium name="EnsemblMetazoa"/>
        </authorList>
    </citation>
    <scope>IDENTIFICATION</scope>
    <source>
        <strain evidence="2">FAR1</strain>
    </source>
</reference>
<dbReference type="AlphaFoldDB" id="A0A182QUE7"/>
<evidence type="ECO:0000256" key="1">
    <source>
        <dbReference type="SAM" id="MobiDB-lite"/>
    </source>
</evidence>
<evidence type="ECO:0000313" key="2">
    <source>
        <dbReference type="EnsemblMetazoa" id="AFAF017069-PA"/>
    </source>
</evidence>
<dbReference type="VEuPathDB" id="VectorBase:AFAF017069"/>
<feature type="region of interest" description="Disordered" evidence="1">
    <location>
        <begin position="138"/>
        <end position="193"/>
    </location>
</feature>